<name>A0ABS7THS8_9BACT</name>
<sequence length="213" mass="23003">MASTRDSGRPLRETLRSRSVGEVCLLVDPGDPGLAGLLYEGRMASVGEVRADALEARTLKLGHAEYAAWRQQQRRPLNHMISGAPLGSDAPTPFVLDGLACHGVWWFYQCLKRPETDPSRALVAAGPSGRKRLRTGGRATFAYRGEEIAVGSPAHGALIARATEAKVLAHPHVRQALLATGTSLLWMGPANGEALGRYMPFALMVLRFKLGPR</sequence>
<proteinExistence type="predicted"/>
<evidence type="ECO:0000313" key="1">
    <source>
        <dbReference type="EMBL" id="MBZ5707779.1"/>
    </source>
</evidence>
<gene>
    <name evidence="1" type="ORF">K7C98_00810</name>
</gene>
<protein>
    <submittedName>
        <fullName evidence="1">Uncharacterized protein</fullName>
    </submittedName>
</protein>
<reference evidence="1" key="1">
    <citation type="submission" date="2021-08" db="EMBL/GenBank/DDBJ databases">
        <authorList>
            <person name="Stevens D.C."/>
        </authorList>
    </citation>
    <scope>NUCLEOTIDE SEQUENCE</scope>
    <source>
        <strain evidence="1">DSM 53165</strain>
    </source>
</reference>
<keyword evidence="2" id="KW-1185">Reference proteome</keyword>
<comment type="caution">
    <text evidence="1">The sequence shown here is derived from an EMBL/GenBank/DDBJ whole genome shotgun (WGS) entry which is preliminary data.</text>
</comment>
<dbReference type="InterPro" id="IPR037238">
    <property type="entry name" value="YbiA-like_sf"/>
</dbReference>
<dbReference type="RefSeq" id="WP_224189542.1">
    <property type="nucleotide sequence ID" value="NZ_JAIRAU010000001.1"/>
</dbReference>
<organism evidence="1 2">
    <name type="scientific">Nannocystis pusilla</name>
    <dbReference type="NCBI Taxonomy" id="889268"/>
    <lineage>
        <taxon>Bacteria</taxon>
        <taxon>Pseudomonadati</taxon>
        <taxon>Myxococcota</taxon>
        <taxon>Polyangia</taxon>
        <taxon>Nannocystales</taxon>
        <taxon>Nannocystaceae</taxon>
        <taxon>Nannocystis</taxon>
    </lineage>
</organism>
<dbReference type="Gene3D" id="1.10.357.40">
    <property type="entry name" value="YbiA-like"/>
    <property type="match status" value="1"/>
</dbReference>
<evidence type="ECO:0000313" key="2">
    <source>
        <dbReference type="Proteomes" id="UP001139031"/>
    </source>
</evidence>
<accession>A0ABS7THS8</accession>
<dbReference type="EMBL" id="JAIRAU010000001">
    <property type="protein sequence ID" value="MBZ5707779.1"/>
    <property type="molecule type" value="Genomic_DNA"/>
</dbReference>
<dbReference type="Proteomes" id="UP001139031">
    <property type="component" value="Unassembled WGS sequence"/>
</dbReference>
<dbReference type="SUPFAM" id="SSF143990">
    <property type="entry name" value="YbiA-like"/>
    <property type="match status" value="1"/>
</dbReference>